<feature type="binding site" evidence="7">
    <location>
        <position position="106"/>
    </location>
    <ligand>
        <name>Mg(2+)</name>
        <dbReference type="ChEBI" id="CHEBI:18420"/>
        <label>1</label>
        <note>catalytic</note>
    </ligand>
</feature>
<dbReference type="Proteomes" id="UP000444721">
    <property type="component" value="Unassembled WGS sequence"/>
</dbReference>
<evidence type="ECO:0000256" key="4">
    <source>
        <dbReference type="ARBA" id="ARBA00022723"/>
    </source>
</evidence>
<dbReference type="GO" id="GO:0006021">
    <property type="term" value="P:inositol biosynthetic process"/>
    <property type="evidence" value="ECO:0007669"/>
    <property type="project" value="UniProtKB-UniPathway"/>
</dbReference>
<dbReference type="PRINTS" id="PR00377">
    <property type="entry name" value="IMPHPHTASES"/>
</dbReference>
<evidence type="ECO:0000256" key="3">
    <source>
        <dbReference type="ARBA" id="ARBA00009759"/>
    </source>
</evidence>
<evidence type="ECO:0000313" key="10">
    <source>
        <dbReference type="Proteomes" id="UP000444721"/>
    </source>
</evidence>
<comment type="cofactor">
    <cofactor evidence="2 7 8">
        <name>Mg(2+)</name>
        <dbReference type="ChEBI" id="CHEBI:18420"/>
    </cofactor>
</comment>
<dbReference type="VEuPathDB" id="AmoebaDB:NF0051200"/>
<dbReference type="PROSITE" id="PS00629">
    <property type="entry name" value="IMP_1"/>
    <property type="match status" value="1"/>
</dbReference>
<dbReference type="GO" id="GO:0007165">
    <property type="term" value="P:signal transduction"/>
    <property type="evidence" value="ECO:0007669"/>
    <property type="project" value="TreeGrafter"/>
</dbReference>
<sequence>MSSSCSETDHHRVPEINLQDALNVALEACRLAALEIREHFATQQKTFLTKSTIIDMVTQTDKRVEEIVSQHLLKAYPDHQIVGEEFNNKDTTLSKNGYCWIIDPIDGTTNFVHRNPNVCTSIALAYCGSVVLGVVHNPILDETFYAIKGKGSYQKTPFTQQKFEKNVISQCDSISGSLLSSNFPYGRTEDVLSLVEKKYGAFLRMGCHGIRGSGSAVINLCYVANGSLDAYFENGIQIWDMAAGKIIVEEAGGVVCDPCDLEKPEEILLQNHRCLATSTKPLAIQMIQVLKKIEEEH</sequence>
<dbReference type="PROSITE" id="PS00630">
    <property type="entry name" value="IMP_2"/>
    <property type="match status" value="1"/>
</dbReference>
<dbReference type="GO" id="GO:0008934">
    <property type="term" value="F:inositol monophosphate 1-phosphatase activity"/>
    <property type="evidence" value="ECO:0007669"/>
    <property type="project" value="InterPro"/>
</dbReference>
<dbReference type="EC" id="3.1.3.25" evidence="8"/>
<feature type="binding site" evidence="7">
    <location>
        <position position="84"/>
    </location>
    <ligand>
        <name>Mg(2+)</name>
        <dbReference type="ChEBI" id="CHEBI:18420"/>
        <label>1</label>
        <note>catalytic</note>
    </ligand>
</feature>
<evidence type="ECO:0000256" key="5">
    <source>
        <dbReference type="ARBA" id="ARBA00022801"/>
    </source>
</evidence>
<dbReference type="PANTHER" id="PTHR20854">
    <property type="entry name" value="INOSITOL MONOPHOSPHATASE"/>
    <property type="match status" value="1"/>
</dbReference>
<comment type="pathway">
    <text evidence="8">Polyol metabolism; myo-inositol biosynthesis; myo-inositol from D-glucose 6-phosphate: step 2/2.</text>
</comment>
<feature type="binding site" evidence="7">
    <location>
        <position position="240"/>
    </location>
    <ligand>
        <name>Mg(2+)</name>
        <dbReference type="ChEBI" id="CHEBI:18420"/>
        <label>1</label>
        <note>catalytic</note>
    </ligand>
</feature>
<comment type="caution">
    <text evidence="9">The sequence shown here is derived from an EMBL/GenBank/DDBJ whole genome shotgun (WGS) entry which is preliminary data.</text>
</comment>
<dbReference type="VEuPathDB" id="AmoebaDB:NfTy_080450"/>
<evidence type="ECO:0000256" key="1">
    <source>
        <dbReference type="ARBA" id="ARBA00001033"/>
    </source>
</evidence>
<evidence type="ECO:0000256" key="8">
    <source>
        <dbReference type="RuleBase" id="RU364068"/>
    </source>
</evidence>
<feature type="binding site" evidence="7">
    <location>
        <position position="105"/>
    </location>
    <ligand>
        <name>Mg(2+)</name>
        <dbReference type="ChEBI" id="CHEBI:18420"/>
        <label>1</label>
        <note>catalytic</note>
    </ligand>
</feature>
<proteinExistence type="inferred from homology"/>
<reference evidence="9 10" key="1">
    <citation type="journal article" date="2019" name="Sci. Rep.">
        <title>Nanopore sequencing improves the draft genome of the human pathogenic amoeba Naegleria fowleri.</title>
        <authorList>
            <person name="Liechti N."/>
            <person name="Schurch N."/>
            <person name="Bruggmann R."/>
            <person name="Wittwer M."/>
        </authorList>
    </citation>
    <scope>NUCLEOTIDE SEQUENCE [LARGE SCALE GENOMIC DNA]</scope>
    <source>
        <strain evidence="9 10">ATCC 30894</strain>
    </source>
</reference>
<dbReference type="AlphaFoldDB" id="A0A6A5BUU8"/>
<feature type="binding site" evidence="7">
    <location>
        <position position="103"/>
    </location>
    <ligand>
        <name>Mg(2+)</name>
        <dbReference type="ChEBI" id="CHEBI:18420"/>
        <label>1</label>
        <note>catalytic</note>
    </ligand>
</feature>
<dbReference type="Gene3D" id="3.40.190.80">
    <property type="match status" value="1"/>
</dbReference>
<dbReference type="GO" id="GO:0046872">
    <property type="term" value="F:metal ion binding"/>
    <property type="evidence" value="ECO:0007669"/>
    <property type="project" value="UniProtKB-KW"/>
</dbReference>
<dbReference type="FunFam" id="3.30.540.10:FF:000004">
    <property type="entry name" value="Inositol-1-monophosphatase"/>
    <property type="match status" value="1"/>
</dbReference>
<dbReference type="InterPro" id="IPR020550">
    <property type="entry name" value="Inositol_monophosphatase_CS"/>
</dbReference>
<dbReference type="GO" id="GO:0046854">
    <property type="term" value="P:phosphatidylinositol phosphate biosynthetic process"/>
    <property type="evidence" value="ECO:0007669"/>
    <property type="project" value="InterPro"/>
</dbReference>
<dbReference type="InterPro" id="IPR033942">
    <property type="entry name" value="IMPase"/>
</dbReference>
<accession>A0A6A5BUU8</accession>
<dbReference type="OMA" id="ERGLHPW"/>
<keyword evidence="10" id="KW-1185">Reference proteome</keyword>
<keyword evidence="4 7" id="KW-0479">Metal-binding</keyword>
<dbReference type="InterPro" id="IPR000760">
    <property type="entry name" value="Inositol_monophosphatase-like"/>
</dbReference>
<dbReference type="OrthoDB" id="10254945at2759"/>
<evidence type="ECO:0000256" key="6">
    <source>
        <dbReference type="ARBA" id="ARBA00022842"/>
    </source>
</evidence>
<dbReference type="PANTHER" id="PTHR20854:SF4">
    <property type="entry name" value="INOSITOL-1-MONOPHOSPHATASE-RELATED"/>
    <property type="match status" value="1"/>
</dbReference>
<evidence type="ECO:0000256" key="2">
    <source>
        <dbReference type="ARBA" id="ARBA00001946"/>
    </source>
</evidence>
<dbReference type="CDD" id="cd01639">
    <property type="entry name" value="IMPase"/>
    <property type="match status" value="1"/>
</dbReference>
<protein>
    <recommendedName>
        <fullName evidence="8">Inositol-1-monophosphatase</fullName>
        <ecNumber evidence="8">3.1.3.25</ecNumber>
    </recommendedName>
</protein>
<dbReference type="InterPro" id="IPR020583">
    <property type="entry name" value="Inositol_monoP_metal-BS"/>
</dbReference>
<dbReference type="SUPFAM" id="SSF56655">
    <property type="entry name" value="Carbohydrate phosphatase"/>
    <property type="match status" value="1"/>
</dbReference>
<comment type="catalytic activity">
    <reaction evidence="1 8">
        <text>a myo-inositol phosphate + H2O = myo-inositol + phosphate</text>
        <dbReference type="Rhea" id="RHEA:24056"/>
        <dbReference type="ChEBI" id="CHEBI:15377"/>
        <dbReference type="ChEBI" id="CHEBI:17268"/>
        <dbReference type="ChEBI" id="CHEBI:43474"/>
        <dbReference type="ChEBI" id="CHEBI:84139"/>
        <dbReference type="EC" id="3.1.3.25"/>
    </reaction>
</comment>
<evidence type="ECO:0000313" key="9">
    <source>
        <dbReference type="EMBL" id="KAF0980987.1"/>
    </source>
</evidence>
<keyword evidence="6 7" id="KW-0460">Magnesium</keyword>
<keyword evidence="5 8" id="KW-0378">Hydrolase</keyword>
<dbReference type="Gene3D" id="3.30.540.10">
    <property type="entry name" value="Fructose-1,6-Bisphosphatase, subunit A, domain 1"/>
    <property type="match status" value="1"/>
</dbReference>
<comment type="similarity">
    <text evidence="3 8">Belongs to the inositol monophosphatase superfamily.</text>
</comment>
<dbReference type="EMBL" id="VFQX01000016">
    <property type="protein sequence ID" value="KAF0980987.1"/>
    <property type="molecule type" value="Genomic_DNA"/>
</dbReference>
<dbReference type="GeneID" id="68119990"/>
<dbReference type="Pfam" id="PF00459">
    <property type="entry name" value="Inositol_P"/>
    <property type="match status" value="1"/>
</dbReference>
<organism evidence="9 10">
    <name type="scientific">Naegleria fowleri</name>
    <name type="common">Brain eating amoeba</name>
    <dbReference type="NCBI Taxonomy" id="5763"/>
    <lineage>
        <taxon>Eukaryota</taxon>
        <taxon>Discoba</taxon>
        <taxon>Heterolobosea</taxon>
        <taxon>Tetramitia</taxon>
        <taxon>Eutetramitia</taxon>
        <taxon>Vahlkampfiidae</taxon>
        <taxon>Naegleria</taxon>
    </lineage>
</organism>
<evidence type="ECO:0000256" key="7">
    <source>
        <dbReference type="PIRSR" id="PIRSR600760-2"/>
    </source>
</evidence>
<dbReference type="UniPathway" id="UPA00823">
    <property type="reaction ID" value="UER00788"/>
</dbReference>
<dbReference type="RefSeq" id="XP_044565700.1">
    <property type="nucleotide sequence ID" value="XM_044703331.1"/>
</dbReference>
<dbReference type="VEuPathDB" id="AmoebaDB:FDP41_012775"/>
<name>A0A6A5BUU8_NAEFO</name>
<gene>
    <name evidence="9" type="ORF">FDP41_012775</name>
</gene>